<dbReference type="OMA" id="VFDAQAM"/>
<accession>K3WGJ0</accession>
<evidence type="ECO:0000313" key="2">
    <source>
        <dbReference type="EnsemblProtists" id="PYU1_T004081"/>
    </source>
</evidence>
<reference evidence="3" key="2">
    <citation type="submission" date="2010-04" db="EMBL/GenBank/DDBJ databases">
        <authorList>
            <person name="Buell R."/>
            <person name="Hamilton J."/>
            <person name="Hostetler J."/>
        </authorList>
    </citation>
    <scope>NUCLEOTIDE SEQUENCE [LARGE SCALE GENOMIC DNA]</scope>
    <source>
        <strain evidence="3">DAOM:BR144</strain>
    </source>
</reference>
<dbReference type="eggNOG" id="ENOG502SP1R">
    <property type="taxonomic scope" value="Eukaryota"/>
</dbReference>
<sequence>MASPMRLLKRARSSSNDRMSMEQILKACKRSDPASPHSPVGSAPVTTTPEAPATAAAATEASVSPLLQACSSMKSAIPFLQNSRRHALSLLLQNQCERALMVLEKIERANDMISRQRRRVVLQQANAIHKLNTERQANAPAVAEQDKTTKKPARRVCFSEIVTVVDVETMDRSPAPMPPLIREEILVLRASRPIPISNFSELWH</sequence>
<keyword evidence="3" id="KW-1185">Reference proteome</keyword>
<protein>
    <submittedName>
        <fullName evidence="2">Uncharacterized protein</fullName>
    </submittedName>
</protein>
<dbReference type="VEuPathDB" id="FungiDB:PYU1_G004071"/>
<dbReference type="AlphaFoldDB" id="K3WGJ0"/>
<dbReference type="EMBL" id="GL376567">
    <property type="status" value="NOT_ANNOTATED_CDS"/>
    <property type="molecule type" value="Genomic_DNA"/>
</dbReference>
<reference evidence="3" key="1">
    <citation type="journal article" date="2010" name="Genome Biol.">
        <title>Genome sequence of the necrotrophic plant pathogen Pythium ultimum reveals original pathogenicity mechanisms and effector repertoire.</title>
        <authorList>
            <person name="Levesque C.A."/>
            <person name="Brouwer H."/>
            <person name="Cano L."/>
            <person name="Hamilton J.P."/>
            <person name="Holt C."/>
            <person name="Huitema E."/>
            <person name="Raffaele S."/>
            <person name="Robideau G.P."/>
            <person name="Thines M."/>
            <person name="Win J."/>
            <person name="Zerillo M.M."/>
            <person name="Beakes G.W."/>
            <person name="Boore J.L."/>
            <person name="Busam D."/>
            <person name="Dumas B."/>
            <person name="Ferriera S."/>
            <person name="Fuerstenberg S.I."/>
            <person name="Gachon C.M."/>
            <person name="Gaulin E."/>
            <person name="Govers F."/>
            <person name="Grenville-Briggs L."/>
            <person name="Horner N."/>
            <person name="Hostetler J."/>
            <person name="Jiang R.H."/>
            <person name="Johnson J."/>
            <person name="Krajaejun T."/>
            <person name="Lin H."/>
            <person name="Meijer H.J."/>
            <person name="Moore B."/>
            <person name="Morris P."/>
            <person name="Phuntmart V."/>
            <person name="Puiu D."/>
            <person name="Shetty J."/>
            <person name="Stajich J.E."/>
            <person name="Tripathy S."/>
            <person name="Wawra S."/>
            <person name="van West P."/>
            <person name="Whitty B.R."/>
            <person name="Coutinho P.M."/>
            <person name="Henrissat B."/>
            <person name="Martin F."/>
            <person name="Thomas P.D."/>
            <person name="Tyler B.M."/>
            <person name="De Vries R.P."/>
            <person name="Kamoun S."/>
            <person name="Yandell M."/>
            <person name="Tisserat N."/>
            <person name="Buell C.R."/>
        </authorList>
    </citation>
    <scope>NUCLEOTIDE SEQUENCE</scope>
    <source>
        <strain evidence="3">DAOM:BR144</strain>
    </source>
</reference>
<dbReference type="HOGENOM" id="CLU_1291222_0_0_1"/>
<name>K3WGJ0_GLOUD</name>
<evidence type="ECO:0000256" key="1">
    <source>
        <dbReference type="SAM" id="MobiDB-lite"/>
    </source>
</evidence>
<dbReference type="InParanoid" id="K3WGJ0"/>
<dbReference type="EnsemblProtists" id="PYU1_T004081">
    <property type="protein sequence ID" value="PYU1_T004081"/>
    <property type="gene ID" value="PYU1_G004071"/>
</dbReference>
<reference evidence="2" key="3">
    <citation type="submission" date="2015-02" db="UniProtKB">
        <authorList>
            <consortium name="EnsemblProtists"/>
        </authorList>
    </citation>
    <scope>IDENTIFICATION</scope>
    <source>
        <strain evidence="2">DAOM BR144</strain>
    </source>
</reference>
<evidence type="ECO:0000313" key="3">
    <source>
        <dbReference type="Proteomes" id="UP000019132"/>
    </source>
</evidence>
<dbReference type="Proteomes" id="UP000019132">
    <property type="component" value="Unassembled WGS sequence"/>
</dbReference>
<organism evidence="2 3">
    <name type="scientific">Globisporangium ultimum (strain ATCC 200006 / CBS 805.95 / DAOM BR144)</name>
    <name type="common">Pythium ultimum</name>
    <dbReference type="NCBI Taxonomy" id="431595"/>
    <lineage>
        <taxon>Eukaryota</taxon>
        <taxon>Sar</taxon>
        <taxon>Stramenopiles</taxon>
        <taxon>Oomycota</taxon>
        <taxon>Peronosporomycetes</taxon>
        <taxon>Pythiales</taxon>
        <taxon>Pythiaceae</taxon>
        <taxon>Globisporangium</taxon>
    </lineage>
</organism>
<feature type="region of interest" description="Disordered" evidence="1">
    <location>
        <begin position="1"/>
        <end position="49"/>
    </location>
</feature>
<proteinExistence type="predicted"/>